<comment type="caution">
    <text evidence="1">The sequence shown here is derived from an EMBL/GenBank/DDBJ whole genome shotgun (WGS) entry which is preliminary data.</text>
</comment>
<dbReference type="Proteomes" id="UP000011668">
    <property type="component" value="Unassembled WGS sequence"/>
</dbReference>
<dbReference type="AlphaFoldDB" id="L8X0N6"/>
<evidence type="ECO:0000313" key="1">
    <source>
        <dbReference type="EMBL" id="ELU42184.1"/>
    </source>
</evidence>
<dbReference type="EMBL" id="AFRT01000906">
    <property type="protein sequence ID" value="ELU42184.1"/>
    <property type="molecule type" value="Genomic_DNA"/>
</dbReference>
<name>L8X0N6_THACA</name>
<sequence>MPPPDDSASSSNEIKYKRDTKYYTPDDTGIFLVQDVLFKVHATRAFGPRRTSTPQPIKDMTPMYIEDVQPRLQGSNDSNPIIIHGVTAEQPGDKDHSIITDRTRAYQGGQLISICALYTDVAILARFFGTVDLEAWAIKALQSMFKNHLNALANSTSCKWTTDAILRLRALSRDTALECPVMPFIEYFIYTSLEDVADPFSPDNLCNAYTCIDLYNAVKKPDIDPELLGCIFLKLLSLGHPALYAAQVRFVDANTELKKLGWLNETLAFFGCDTCRPKLMTVWERYFGDLGQGLGSNLPLKDVSLLSQVANNHWMLYKKFKGVLWGCFSYECMISINALLGKISNNIRELYEEVASVFKEINEAEAKFMNKLKIKAWVPKVQKEGHAKYLLGNGYPAPSTGIGRAGCIQAAPSSSDFWTANVLSLRSDWLVAHPTSNTQLSVQEILDHVTKLGFGDSNHHRANLGADPGIPYHLTNSTNNQNSRMDHAVSSTTAYSRDAKYYLPDDSGVFLVDNTLFKLHATQVFGPRPVLVPKLKKGIVPTYIEDIIPRLPDSSDGTPIVLPYITAKQFRNYLLAITCRPGDENYSKIDRYGYIMCHGEQLQDLYTLYVDIATPAQLFGMIKLEDWAIDKLHFMLKGSSETVKELISLAEKWSASTLLELRTLSRNTKLERPVLSFIQRLISLNLHDATRSDFLGSYTSVDIFNIIKASDYQSTQVGVSASNSVSFIDRLQSLMGYPTSNNSAPFPNPLILSEPGDDSVLLGYIFLNVLSLGHRSRIWSGRINRKDKAILYAAQVQFVDALTEFQTLKKWVVPDPPREITSLSTLCPECKDIIINSWKSFFGEFCQKMGSGLPLKDVSLLSQIADFHRKSEEEWENKTRGCMNFLTAKSLSFKLCTPEEPLKFLDLNMQKFYEEVAFRYKMLAEYK</sequence>
<organism evidence="1 2">
    <name type="scientific">Thanatephorus cucumeris (strain AG1-IA)</name>
    <name type="common">Rice sheath blight fungus</name>
    <name type="synonym">Rhizoctonia solani</name>
    <dbReference type="NCBI Taxonomy" id="983506"/>
    <lineage>
        <taxon>Eukaryota</taxon>
        <taxon>Fungi</taxon>
        <taxon>Dikarya</taxon>
        <taxon>Basidiomycota</taxon>
        <taxon>Agaricomycotina</taxon>
        <taxon>Agaricomycetes</taxon>
        <taxon>Cantharellales</taxon>
        <taxon>Ceratobasidiaceae</taxon>
        <taxon>Rhizoctonia</taxon>
        <taxon>Rhizoctonia solani AG-1</taxon>
    </lineage>
</organism>
<dbReference type="HOGENOM" id="CLU_315272_0_0_1"/>
<gene>
    <name evidence="1" type="ORF">AG1IA_03783</name>
</gene>
<evidence type="ECO:0000313" key="2">
    <source>
        <dbReference type="Proteomes" id="UP000011668"/>
    </source>
</evidence>
<dbReference type="OrthoDB" id="3238373at2759"/>
<accession>L8X0N6</accession>
<keyword evidence="2" id="KW-1185">Reference proteome</keyword>
<protein>
    <submittedName>
        <fullName evidence="1">Uncharacterized protein</fullName>
    </submittedName>
</protein>
<proteinExistence type="predicted"/>
<reference evidence="1 2" key="1">
    <citation type="journal article" date="2013" name="Nat. Commun.">
        <title>The evolution and pathogenic mechanisms of the rice sheath blight pathogen.</title>
        <authorList>
            <person name="Zheng A."/>
            <person name="Lin R."/>
            <person name="Xu L."/>
            <person name="Qin P."/>
            <person name="Tang C."/>
            <person name="Ai P."/>
            <person name="Zhang D."/>
            <person name="Liu Y."/>
            <person name="Sun Z."/>
            <person name="Feng H."/>
            <person name="Wang Y."/>
            <person name="Chen Y."/>
            <person name="Liang X."/>
            <person name="Fu R."/>
            <person name="Li Q."/>
            <person name="Zhang J."/>
            <person name="Yu X."/>
            <person name="Xie Z."/>
            <person name="Ding L."/>
            <person name="Guan P."/>
            <person name="Tang J."/>
            <person name="Liang Y."/>
            <person name="Wang S."/>
            <person name="Deng Q."/>
            <person name="Li S."/>
            <person name="Zhu J."/>
            <person name="Wang L."/>
            <person name="Liu H."/>
            <person name="Li P."/>
        </authorList>
    </citation>
    <scope>NUCLEOTIDE SEQUENCE [LARGE SCALE GENOMIC DNA]</scope>
    <source>
        <strain evidence="2">AG-1 IA</strain>
    </source>
</reference>